<dbReference type="GO" id="GO:0046914">
    <property type="term" value="F:transition metal ion binding"/>
    <property type="evidence" value="ECO:0007669"/>
    <property type="project" value="TreeGrafter"/>
</dbReference>
<dbReference type="PROSITE" id="PS51257">
    <property type="entry name" value="PROKAR_LIPOPROTEIN"/>
    <property type="match status" value="1"/>
</dbReference>
<name>A0A5R9KM96_9BACT</name>
<dbReference type="InterPro" id="IPR058790">
    <property type="entry name" value="BSH_CusB"/>
</dbReference>
<comment type="similarity">
    <text evidence="1">Belongs to the membrane fusion protein (MFP) (TC 8.A.1) family.</text>
</comment>
<dbReference type="Pfam" id="PF25954">
    <property type="entry name" value="Beta-barrel_RND_2"/>
    <property type="match status" value="1"/>
</dbReference>
<dbReference type="GO" id="GO:0060003">
    <property type="term" value="P:copper ion export"/>
    <property type="evidence" value="ECO:0007669"/>
    <property type="project" value="TreeGrafter"/>
</dbReference>
<dbReference type="PANTHER" id="PTHR30097:SF4">
    <property type="entry name" value="SLR6042 PROTEIN"/>
    <property type="match status" value="1"/>
</dbReference>
<dbReference type="Pfam" id="PF25919">
    <property type="entry name" value="BSH_CusB"/>
    <property type="match status" value="1"/>
</dbReference>
<organism evidence="7 8">
    <name type="scientific">Dyadobacter luticola</name>
    <dbReference type="NCBI Taxonomy" id="1979387"/>
    <lineage>
        <taxon>Bacteria</taxon>
        <taxon>Pseudomonadati</taxon>
        <taxon>Bacteroidota</taxon>
        <taxon>Cytophagia</taxon>
        <taxon>Cytophagales</taxon>
        <taxon>Spirosomataceae</taxon>
        <taxon>Dyadobacter</taxon>
    </lineage>
</organism>
<dbReference type="Gene3D" id="2.40.30.170">
    <property type="match status" value="1"/>
</dbReference>
<evidence type="ECO:0000313" key="7">
    <source>
        <dbReference type="EMBL" id="TLU97340.1"/>
    </source>
</evidence>
<feature type="domain" description="CusB-like barrel-sandwich hybrid" evidence="4">
    <location>
        <begin position="115"/>
        <end position="238"/>
    </location>
</feature>
<dbReference type="InterPro" id="IPR051909">
    <property type="entry name" value="MFP_Cation_Efflux"/>
</dbReference>
<dbReference type="Pfam" id="PF19335">
    <property type="entry name" value="HMBD"/>
    <property type="match status" value="1"/>
</dbReference>
<dbReference type="InterPro" id="IPR006143">
    <property type="entry name" value="RND_pump_MFP"/>
</dbReference>
<evidence type="ECO:0000259" key="4">
    <source>
        <dbReference type="Pfam" id="PF25919"/>
    </source>
</evidence>
<feature type="domain" description="Multidrug resistance protein MdtA-like C-terminal permuted SH3" evidence="6">
    <location>
        <begin position="324"/>
        <end position="383"/>
    </location>
</feature>
<keyword evidence="2" id="KW-0813">Transport</keyword>
<feature type="domain" description="Heavy metal binding" evidence="3">
    <location>
        <begin position="40"/>
        <end position="64"/>
    </location>
</feature>
<dbReference type="SUPFAM" id="SSF111369">
    <property type="entry name" value="HlyD-like secretion proteins"/>
    <property type="match status" value="1"/>
</dbReference>
<dbReference type="EMBL" id="VCEJ01000009">
    <property type="protein sequence ID" value="TLU97340.1"/>
    <property type="molecule type" value="Genomic_DNA"/>
</dbReference>
<protein>
    <submittedName>
        <fullName evidence="7">Efflux RND transporter periplasmic adaptor subunit</fullName>
    </submittedName>
</protein>
<sequence>MKRKEFLRLATVASFAPGMFLTACQDDKKKQAATAGQKTYTCPMHPQIIQDKPGSCPICGMDLVIFDKSSKDAAIILGESQIALANITTMTVGSGLLSNSKRLNGRLAVNPDQTAVVSSRAAGRIQVLYVKETGVAVLKGQPLYKIYSEQLSALQQEYLLAHAQVQQFPADARFIAIEKAARQKLRLYDQSEEDIQGLAAMQKQDPFITYRAPMNGTVSELSVTEGQYVSEGSAVLRLEDYSSLWVEADIYPAEAAGIRTGQKVQVQVAGWEDKPQQIRIDFITPAIQSGSQLMQVRGTIPNPANRWQPGLQANIILQTSDMINAMTLPVDAVIRDAKGTHVWIETKPGTFQARMVLIGMQNADLVEIKEGIAKNEKVVVTGAYLLYSEYVLKKGSDPMALHQHE</sequence>
<evidence type="ECO:0000256" key="1">
    <source>
        <dbReference type="ARBA" id="ARBA00009477"/>
    </source>
</evidence>
<dbReference type="InterPro" id="IPR045800">
    <property type="entry name" value="HMBD"/>
</dbReference>
<gene>
    <name evidence="7" type="ORF">FEN17_26510</name>
</gene>
<dbReference type="Gene3D" id="2.40.50.100">
    <property type="match status" value="1"/>
</dbReference>
<comment type="caution">
    <text evidence="7">The sequence shown here is derived from an EMBL/GenBank/DDBJ whole genome shotgun (WGS) entry which is preliminary data.</text>
</comment>
<dbReference type="AlphaFoldDB" id="A0A5R9KM96"/>
<keyword evidence="8" id="KW-1185">Reference proteome</keyword>
<feature type="domain" description="CusB-like beta-barrel" evidence="5">
    <location>
        <begin position="244"/>
        <end position="319"/>
    </location>
</feature>
<dbReference type="InterPro" id="IPR058627">
    <property type="entry name" value="MdtA-like_C"/>
</dbReference>
<dbReference type="GO" id="GO:0022857">
    <property type="term" value="F:transmembrane transporter activity"/>
    <property type="evidence" value="ECO:0007669"/>
    <property type="project" value="InterPro"/>
</dbReference>
<dbReference type="GO" id="GO:0030288">
    <property type="term" value="C:outer membrane-bounded periplasmic space"/>
    <property type="evidence" value="ECO:0007669"/>
    <property type="project" value="TreeGrafter"/>
</dbReference>
<dbReference type="OrthoDB" id="9806939at2"/>
<dbReference type="Pfam" id="PF25967">
    <property type="entry name" value="RND-MFP_C"/>
    <property type="match status" value="1"/>
</dbReference>
<reference evidence="7 8" key="1">
    <citation type="submission" date="2019-05" db="EMBL/GenBank/DDBJ databases">
        <authorList>
            <person name="Qu J.-H."/>
        </authorList>
    </citation>
    <scope>NUCLEOTIDE SEQUENCE [LARGE SCALE GENOMIC DNA]</scope>
    <source>
        <strain evidence="7 8">T17</strain>
    </source>
</reference>
<dbReference type="GO" id="GO:0015679">
    <property type="term" value="P:plasma membrane copper ion transport"/>
    <property type="evidence" value="ECO:0007669"/>
    <property type="project" value="TreeGrafter"/>
</dbReference>
<evidence type="ECO:0000313" key="8">
    <source>
        <dbReference type="Proteomes" id="UP000306402"/>
    </source>
</evidence>
<accession>A0A5R9KM96</accession>
<dbReference type="GO" id="GO:0016020">
    <property type="term" value="C:membrane"/>
    <property type="evidence" value="ECO:0007669"/>
    <property type="project" value="InterPro"/>
</dbReference>
<evidence type="ECO:0000259" key="5">
    <source>
        <dbReference type="Pfam" id="PF25954"/>
    </source>
</evidence>
<dbReference type="PANTHER" id="PTHR30097">
    <property type="entry name" value="CATION EFFLUX SYSTEM PROTEIN CUSB"/>
    <property type="match status" value="1"/>
</dbReference>
<evidence type="ECO:0000256" key="2">
    <source>
        <dbReference type="ARBA" id="ARBA00022448"/>
    </source>
</evidence>
<dbReference type="InterPro" id="IPR058792">
    <property type="entry name" value="Beta-barrel_RND_2"/>
</dbReference>
<evidence type="ECO:0000259" key="3">
    <source>
        <dbReference type="Pfam" id="PF19335"/>
    </source>
</evidence>
<dbReference type="NCBIfam" id="TIGR01730">
    <property type="entry name" value="RND_mfp"/>
    <property type="match status" value="1"/>
</dbReference>
<evidence type="ECO:0000259" key="6">
    <source>
        <dbReference type="Pfam" id="PF25967"/>
    </source>
</evidence>
<dbReference type="RefSeq" id="WP_138368455.1">
    <property type="nucleotide sequence ID" value="NZ_VCEJ01000009.1"/>
</dbReference>
<proteinExistence type="inferred from homology"/>
<dbReference type="Proteomes" id="UP000306402">
    <property type="component" value="Unassembled WGS sequence"/>
</dbReference>
<dbReference type="Gene3D" id="2.40.420.20">
    <property type="match status" value="1"/>
</dbReference>